<proteinExistence type="predicted"/>
<dbReference type="GeneID" id="114250821"/>
<feature type="region of interest" description="Disordered" evidence="1">
    <location>
        <begin position="41"/>
        <end position="85"/>
    </location>
</feature>
<name>A0A6J2KGE6_BOMMA</name>
<dbReference type="RefSeq" id="XP_028040658.1">
    <property type="nucleotide sequence ID" value="XM_028184857.1"/>
</dbReference>
<evidence type="ECO:0000256" key="1">
    <source>
        <dbReference type="SAM" id="MobiDB-lite"/>
    </source>
</evidence>
<dbReference type="Proteomes" id="UP000504629">
    <property type="component" value="Unplaced"/>
</dbReference>
<protein>
    <submittedName>
        <fullName evidence="3">U1 small nuclear ribonucleoprotein A-like</fullName>
    </submittedName>
</protein>
<gene>
    <name evidence="3" type="primary">LOC114250821</name>
</gene>
<feature type="compositionally biased region" description="Pro residues" evidence="1">
    <location>
        <begin position="67"/>
        <end position="81"/>
    </location>
</feature>
<accession>A0A6J2KGE6</accession>
<dbReference type="AlphaFoldDB" id="A0A6J2KGE6"/>
<dbReference type="OrthoDB" id="6878038at2759"/>
<reference evidence="3" key="1">
    <citation type="submission" date="2025-08" db="UniProtKB">
        <authorList>
            <consortium name="RefSeq"/>
        </authorList>
    </citation>
    <scope>IDENTIFICATION</scope>
    <source>
        <tissue evidence="3">Silk gland</tissue>
    </source>
</reference>
<organism evidence="2 3">
    <name type="scientific">Bombyx mandarina</name>
    <name type="common">Wild silk moth</name>
    <name type="synonym">Wild silkworm</name>
    <dbReference type="NCBI Taxonomy" id="7092"/>
    <lineage>
        <taxon>Eukaryota</taxon>
        <taxon>Metazoa</taxon>
        <taxon>Ecdysozoa</taxon>
        <taxon>Arthropoda</taxon>
        <taxon>Hexapoda</taxon>
        <taxon>Insecta</taxon>
        <taxon>Pterygota</taxon>
        <taxon>Neoptera</taxon>
        <taxon>Endopterygota</taxon>
        <taxon>Lepidoptera</taxon>
        <taxon>Glossata</taxon>
        <taxon>Ditrysia</taxon>
        <taxon>Bombycoidea</taxon>
        <taxon>Bombycidae</taxon>
        <taxon>Bombycinae</taxon>
        <taxon>Bombyx</taxon>
    </lineage>
</organism>
<sequence length="112" mass="12355">MPVDCNDPHLELSEEFFRFILCVSNQLSGCPNQIIIMQRPSQNSGYPSMPTMPGQMPPNPGYGMPMQPGPGFPPGQVPPQNMPHNACFMPAATIRKISNTTPPRFDPSFQPK</sequence>
<dbReference type="KEGG" id="bman:114250821"/>
<evidence type="ECO:0000313" key="3">
    <source>
        <dbReference type="RefSeq" id="XP_028040658.1"/>
    </source>
</evidence>
<keyword evidence="2" id="KW-1185">Reference proteome</keyword>
<evidence type="ECO:0000313" key="2">
    <source>
        <dbReference type="Proteomes" id="UP000504629"/>
    </source>
</evidence>